<keyword evidence="2" id="KW-1185">Reference proteome</keyword>
<comment type="caution">
    <text evidence="1">The sequence shown here is derived from an EMBL/GenBank/DDBJ whole genome shotgun (WGS) entry which is preliminary data.</text>
</comment>
<sequence length="106" mass="12061">MLLSSTVKEILSKECDEMICKSSATYLLNRIKRNLEHIISDNQDGNTKKKTKSHAKEGLLSIEQLQNDLENNDKATSEDQSDTINTYQKLMRIALIFTKCNTLSHS</sequence>
<proteinExistence type="predicted"/>
<evidence type="ECO:0000313" key="1">
    <source>
        <dbReference type="EMBL" id="GAA5805889.1"/>
    </source>
</evidence>
<evidence type="ECO:0000313" key="2">
    <source>
        <dbReference type="Proteomes" id="UP001476247"/>
    </source>
</evidence>
<protein>
    <submittedName>
        <fullName evidence="1">Uncharacterized protein</fullName>
    </submittedName>
</protein>
<feature type="non-terminal residue" evidence="1">
    <location>
        <position position="106"/>
    </location>
</feature>
<accession>A0ABP9YG01</accession>
<gene>
    <name evidence="1" type="ORF">HPULCUR_011415</name>
</gene>
<dbReference type="EMBL" id="BAABUJ010000053">
    <property type="protein sequence ID" value="GAA5805889.1"/>
    <property type="molecule type" value="Genomic_DNA"/>
</dbReference>
<reference evidence="1 2" key="1">
    <citation type="submission" date="2024-04" db="EMBL/GenBank/DDBJ databases">
        <title>genome sequences of Mucor flavus KT1a and Helicostylum pulchrum KT1b strains isolation_sourced from the surface of a dry-aged beef.</title>
        <authorList>
            <person name="Toyotome T."/>
            <person name="Hosono M."/>
            <person name="Torimaru M."/>
            <person name="Fukuda K."/>
            <person name="Mikami N."/>
        </authorList>
    </citation>
    <scope>NUCLEOTIDE SEQUENCE [LARGE SCALE GENOMIC DNA]</scope>
    <source>
        <strain evidence="1 2">KT1b</strain>
    </source>
</reference>
<organism evidence="1 2">
    <name type="scientific">Helicostylum pulchrum</name>
    <dbReference type="NCBI Taxonomy" id="562976"/>
    <lineage>
        <taxon>Eukaryota</taxon>
        <taxon>Fungi</taxon>
        <taxon>Fungi incertae sedis</taxon>
        <taxon>Mucoromycota</taxon>
        <taxon>Mucoromycotina</taxon>
        <taxon>Mucoromycetes</taxon>
        <taxon>Mucorales</taxon>
        <taxon>Mucorineae</taxon>
        <taxon>Mucoraceae</taxon>
        <taxon>Helicostylum</taxon>
    </lineage>
</organism>
<dbReference type="Proteomes" id="UP001476247">
    <property type="component" value="Unassembled WGS sequence"/>
</dbReference>
<name>A0ABP9YG01_9FUNG</name>